<name>A0A4C1SWA1_EUMVA</name>
<sequence>MAARVVARWRTLAARDGNGVALTSSPRAVCSICIPIDLCRMASRLQGISDSIPACPRKIYAFNNAVERENLYTNDT</sequence>
<dbReference type="Proteomes" id="UP000299102">
    <property type="component" value="Unassembled WGS sequence"/>
</dbReference>
<evidence type="ECO:0000313" key="1">
    <source>
        <dbReference type="EMBL" id="GBP06214.1"/>
    </source>
</evidence>
<accession>A0A4C1SWA1</accession>
<reference evidence="1 2" key="1">
    <citation type="journal article" date="2019" name="Commun. Biol.">
        <title>The bagworm genome reveals a unique fibroin gene that provides high tensile strength.</title>
        <authorList>
            <person name="Kono N."/>
            <person name="Nakamura H."/>
            <person name="Ohtoshi R."/>
            <person name="Tomita M."/>
            <person name="Numata K."/>
            <person name="Arakawa K."/>
        </authorList>
    </citation>
    <scope>NUCLEOTIDE SEQUENCE [LARGE SCALE GENOMIC DNA]</scope>
</reference>
<dbReference type="EMBL" id="BGZK01000021">
    <property type="protein sequence ID" value="GBP06214.1"/>
    <property type="molecule type" value="Genomic_DNA"/>
</dbReference>
<proteinExistence type="predicted"/>
<gene>
    <name evidence="1" type="ORF">EVAR_3570_1</name>
</gene>
<protein>
    <submittedName>
        <fullName evidence="1">Uncharacterized protein</fullName>
    </submittedName>
</protein>
<organism evidence="1 2">
    <name type="scientific">Eumeta variegata</name>
    <name type="common">Bagworm moth</name>
    <name type="synonym">Eumeta japonica</name>
    <dbReference type="NCBI Taxonomy" id="151549"/>
    <lineage>
        <taxon>Eukaryota</taxon>
        <taxon>Metazoa</taxon>
        <taxon>Ecdysozoa</taxon>
        <taxon>Arthropoda</taxon>
        <taxon>Hexapoda</taxon>
        <taxon>Insecta</taxon>
        <taxon>Pterygota</taxon>
        <taxon>Neoptera</taxon>
        <taxon>Endopterygota</taxon>
        <taxon>Lepidoptera</taxon>
        <taxon>Glossata</taxon>
        <taxon>Ditrysia</taxon>
        <taxon>Tineoidea</taxon>
        <taxon>Psychidae</taxon>
        <taxon>Oiketicinae</taxon>
        <taxon>Eumeta</taxon>
    </lineage>
</organism>
<comment type="caution">
    <text evidence="1">The sequence shown here is derived from an EMBL/GenBank/DDBJ whole genome shotgun (WGS) entry which is preliminary data.</text>
</comment>
<evidence type="ECO:0000313" key="2">
    <source>
        <dbReference type="Proteomes" id="UP000299102"/>
    </source>
</evidence>
<keyword evidence="2" id="KW-1185">Reference proteome</keyword>
<dbReference type="AlphaFoldDB" id="A0A4C1SWA1"/>